<dbReference type="PANTHER" id="PTHR44942:SF4">
    <property type="entry name" value="METHYLTRANSFERASE TYPE 11 DOMAIN-CONTAINING PROTEIN"/>
    <property type="match status" value="1"/>
</dbReference>
<name>A0A143PKT1_LUTPR</name>
<evidence type="ECO:0000256" key="2">
    <source>
        <dbReference type="ARBA" id="ARBA00022603"/>
    </source>
</evidence>
<dbReference type="OrthoDB" id="9797252at2"/>
<dbReference type="GO" id="GO:0008757">
    <property type="term" value="F:S-adenosylmethionine-dependent methyltransferase activity"/>
    <property type="evidence" value="ECO:0007669"/>
    <property type="project" value="InterPro"/>
</dbReference>
<keyword evidence="3" id="KW-0808">Transferase</keyword>
<dbReference type="InterPro" id="IPR051052">
    <property type="entry name" value="Diverse_substrate_MTase"/>
</dbReference>
<dbReference type="InterPro" id="IPR029063">
    <property type="entry name" value="SAM-dependent_MTases_sf"/>
</dbReference>
<dbReference type="CDD" id="cd02440">
    <property type="entry name" value="AdoMet_MTases"/>
    <property type="match status" value="1"/>
</dbReference>
<evidence type="ECO:0000259" key="4">
    <source>
        <dbReference type="Pfam" id="PF08241"/>
    </source>
</evidence>
<evidence type="ECO:0000256" key="1">
    <source>
        <dbReference type="ARBA" id="ARBA00008361"/>
    </source>
</evidence>
<dbReference type="Proteomes" id="UP000076079">
    <property type="component" value="Chromosome"/>
</dbReference>
<protein>
    <submittedName>
        <fullName evidence="5">Biotin biosynthesis protein BioC</fullName>
    </submittedName>
</protein>
<proteinExistence type="inferred from homology"/>
<accession>A0A143PKT1</accession>
<feature type="domain" description="Methyltransferase type 11" evidence="4">
    <location>
        <begin position="48"/>
        <end position="136"/>
    </location>
</feature>
<gene>
    <name evidence="5" type="ORF">LuPra_02395</name>
</gene>
<keyword evidence="6" id="KW-1185">Reference proteome</keyword>
<dbReference type="RefSeq" id="WP_110170949.1">
    <property type="nucleotide sequence ID" value="NZ_CP015136.1"/>
</dbReference>
<comment type="similarity">
    <text evidence="1">Belongs to the methyltransferase superfamily.</text>
</comment>
<evidence type="ECO:0000313" key="6">
    <source>
        <dbReference type="Proteomes" id="UP000076079"/>
    </source>
</evidence>
<organism evidence="5 6">
    <name type="scientific">Luteitalea pratensis</name>
    <dbReference type="NCBI Taxonomy" id="1855912"/>
    <lineage>
        <taxon>Bacteria</taxon>
        <taxon>Pseudomonadati</taxon>
        <taxon>Acidobacteriota</taxon>
        <taxon>Vicinamibacteria</taxon>
        <taxon>Vicinamibacterales</taxon>
        <taxon>Vicinamibacteraceae</taxon>
        <taxon>Luteitalea</taxon>
    </lineage>
</organism>
<sequence length="251" mass="26538">MGVPQMNSVNRFDDRASDYVRCRPSYPASAIDHILAGLGPPDGLSAADVGAGTGISARLLGDRGVRVVAVEPGVAMRGAAAPHLQVNWVAGLAEATGLAPQAVDLVLSAQSFHWFRPAEALTEFARILRPGGRLAIMWNRPSTSDALTAGYGQAVIDVGGDVGSARMSFDAVDVSRSGVFTPAVRTTFPNTQQLDLAGLIGRANSASYVPKSTAASARLRSLLTDLHDRYADRDGLVTMCYETEVFLAHRM</sequence>
<dbReference type="PANTHER" id="PTHR44942">
    <property type="entry name" value="METHYLTRANSF_11 DOMAIN-CONTAINING PROTEIN"/>
    <property type="match status" value="1"/>
</dbReference>
<dbReference type="Gene3D" id="3.40.50.150">
    <property type="entry name" value="Vaccinia Virus protein VP39"/>
    <property type="match status" value="1"/>
</dbReference>
<dbReference type="STRING" id="1855912.LuPra_02395"/>
<evidence type="ECO:0000256" key="3">
    <source>
        <dbReference type="ARBA" id="ARBA00022679"/>
    </source>
</evidence>
<evidence type="ECO:0000313" key="5">
    <source>
        <dbReference type="EMBL" id="AMY09182.1"/>
    </source>
</evidence>
<dbReference type="InterPro" id="IPR013216">
    <property type="entry name" value="Methyltransf_11"/>
</dbReference>
<dbReference type="KEGG" id="abac:LuPra_02395"/>
<reference evidence="6" key="2">
    <citation type="submission" date="2016-04" db="EMBL/GenBank/DDBJ databases">
        <title>First Complete Genome Sequence of a Subdivision 6 Acidobacterium.</title>
        <authorList>
            <person name="Huang S."/>
            <person name="Vieira S."/>
            <person name="Bunk B."/>
            <person name="Riedel T."/>
            <person name="Sproeer C."/>
            <person name="Overmann J."/>
        </authorList>
    </citation>
    <scope>NUCLEOTIDE SEQUENCE [LARGE SCALE GENOMIC DNA]</scope>
    <source>
        <strain evidence="6">DSM 100886 HEG_-6_39</strain>
    </source>
</reference>
<dbReference type="GO" id="GO:0032259">
    <property type="term" value="P:methylation"/>
    <property type="evidence" value="ECO:0007669"/>
    <property type="project" value="UniProtKB-KW"/>
</dbReference>
<reference evidence="5 6" key="1">
    <citation type="journal article" date="2016" name="Genome Announc.">
        <title>First Complete Genome Sequence of a Subdivision 6 Acidobacterium Strain.</title>
        <authorList>
            <person name="Huang S."/>
            <person name="Vieira S."/>
            <person name="Bunk B."/>
            <person name="Riedel T."/>
            <person name="Sproer C."/>
            <person name="Overmann J."/>
        </authorList>
    </citation>
    <scope>NUCLEOTIDE SEQUENCE [LARGE SCALE GENOMIC DNA]</scope>
    <source>
        <strain evidence="6">DSM 100886 HEG_-6_39</strain>
    </source>
</reference>
<dbReference type="Pfam" id="PF08241">
    <property type="entry name" value="Methyltransf_11"/>
    <property type="match status" value="1"/>
</dbReference>
<dbReference type="EMBL" id="CP015136">
    <property type="protein sequence ID" value="AMY09182.1"/>
    <property type="molecule type" value="Genomic_DNA"/>
</dbReference>
<dbReference type="SUPFAM" id="SSF53335">
    <property type="entry name" value="S-adenosyl-L-methionine-dependent methyltransferases"/>
    <property type="match status" value="1"/>
</dbReference>
<keyword evidence="2" id="KW-0489">Methyltransferase</keyword>
<dbReference type="AlphaFoldDB" id="A0A143PKT1"/>